<sequence length="228" mass="23945">MQTKTTSHRHALAAALLLAAGLAAPAAQGQTPPAQATQAPQPESRTPERPAEVLPNGQALPRPAPRVPRGQPLPTPAKPDIAVTIPAPPDLSAFPPPAMAELPPRVDAKPPQGEMPAQFTGVSQLSLPFAPNAEAPAQDAKALLDGIAARLAARPAERLELRAYASAFPEKETAARRLALLRARAVREQLIARGIDRERLVVFARDVGTPPGAVAPANADRVDLVFRP</sequence>
<evidence type="ECO:0000313" key="5">
    <source>
        <dbReference type="EMBL" id="QJE72328.1"/>
    </source>
</evidence>
<feature type="compositionally biased region" description="Low complexity" evidence="2">
    <location>
        <begin position="24"/>
        <end position="42"/>
    </location>
</feature>
<dbReference type="Pfam" id="PF00691">
    <property type="entry name" value="OmpA"/>
    <property type="match status" value="1"/>
</dbReference>
<dbReference type="Proteomes" id="UP000501891">
    <property type="component" value="Chromosome"/>
</dbReference>
<keyword evidence="1" id="KW-0472">Membrane</keyword>
<accession>A0A858R4K2</accession>
<proteinExistence type="predicted"/>
<evidence type="ECO:0000256" key="1">
    <source>
        <dbReference type="PROSITE-ProRule" id="PRU00473"/>
    </source>
</evidence>
<dbReference type="GO" id="GO:0016020">
    <property type="term" value="C:membrane"/>
    <property type="evidence" value="ECO:0007669"/>
    <property type="project" value="UniProtKB-UniRule"/>
</dbReference>
<gene>
    <name evidence="5" type="ORF">HHL28_03730</name>
</gene>
<evidence type="ECO:0000256" key="3">
    <source>
        <dbReference type="SAM" id="SignalP"/>
    </source>
</evidence>
<dbReference type="EMBL" id="CP051775">
    <property type="protein sequence ID" value="QJE72328.1"/>
    <property type="molecule type" value="Genomic_DNA"/>
</dbReference>
<feature type="compositionally biased region" description="Pro residues" evidence="2">
    <location>
        <begin position="86"/>
        <end position="98"/>
    </location>
</feature>
<evidence type="ECO:0000313" key="6">
    <source>
        <dbReference type="Proteomes" id="UP000501891"/>
    </source>
</evidence>
<feature type="region of interest" description="Disordered" evidence="2">
    <location>
        <begin position="24"/>
        <end position="98"/>
    </location>
</feature>
<feature type="compositionally biased region" description="Pro residues" evidence="2">
    <location>
        <begin position="62"/>
        <end position="77"/>
    </location>
</feature>
<dbReference type="SUPFAM" id="SSF103088">
    <property type="entry name" value="OmpA-like"/>
    <property type="match status" value="1"/>
</dbReference>
<dbReference type="InterPro" id="IPR006311">
    <property type="entry name" value="TAT_signal"/>
</dbReference>
<feature type="signal peptide" evidence="3">
    <location>
        <begin position="1"/>
        <end position="26"/>
    </location>
</feature>
<evidence type="ECO:0000259" key="4">
    <source>
        <dbReference type="PROSITE" id="PS51123"/>
    </source>
</evidence>
<organism evidence="5 6">
    <name type="scientific">Aerophototrophica crusticola</name>
    <dbReference type="NCBI Taxonomy" id="1709002"/>
    <lineage>
        <taxon>Bacteria</taxon>
        <taxon>Pseudomonadati</taxon>
        <taxon>Pseudomonadota</taxon>
        <taxon>Alphaproteobacteria</taxon>
        <taxon>Rhodospirillales</taxon>
        <taxon>Rhodospirillaceae</taxon>
        <taxon>Aerophototrophica</taxon>
    </lineage>
</organism>
<dbReference type="KEGG" id="acru:HHL28_03730"/>
<dbReference type="PROSITE" id="PS51318">
    <property type="entry name" value="TAT"/>
    <property type="match status" value="1"/>
</dbReference>
<protein>
    <submittedName>
        <fullName evidence="5">OmpA family protein</fullName>
    </submittedName>
</protein>
<name>A0A858R4K2_9PROT</name>
<dbReference type="Gene3D" id="3.30.1330.60">
    <property type="entry name" value="OmpA-like domain"/>
    <property type="match status" value="1"/>
</dbReference>
<keyword evidence="3" id="KW-0732">Signal</keyword>
<dbReference type="InterPro" id="IPR036737">
    <property type="entry name" value="OmpA-like_sf"/>
</dbReference>
<evidence type="ECO:0000256" key="2">
    <source>
        <dbReference type="SAM" id="MobiDB-lite"/>
    </source>
</evidence>
<dbReference type="InterPro" id="IPR006665">
    <property type="entry name" value="OmpA-like"/>
</dbReference>
<keyword evidence="6" id="KW-1185">Reference proteome</keyword>
<dbReference type="PROSITE" id="PS51123">
    <property type="entry name" value="OMPA_2"/>
    <property type="match status" value="1"/>
</dbReference>
<dbReference type="AlphaFoldDB" id="A0A858R4K2"/>
<reference evidence="5" key="1">
    <citation type="submission" date="2020-04" db="EMBL/GenBank/DDBJ databases">
        <title>A desert anoxygenic phototrophic bacterium fixes CO2 using RubisCO under aerobic conditions.</title>
        <authorList>
            <person name="Tang K."/>
        </authorList>
    </citation>
    <scope>NUCLEOTIDE SEQUENCE [LARGE SCALE GENOMIC DNA]</scope>
    <source>
        <strain evidence="5">MIMtkB3</strain>
    </source>
</reference>
<feature type="chain" id="PRO_5032680117" evidence="3">
    <location>
        <begin position="27"/>
        <end position="228"/>
    </location>
</feature>
<feature type="domain" description="OmpA-like" evidence="4">
    <location>
        <begin position="116"/>
        <end position="228"/>
    </location>
</feature>